<feature type="coiled-coil region" evidence="1">
    <location>
        <begin position="9"/>
        <end position="64"/>
    </location>
</feature>
<dbReference type="EMBL" id="ADBJ01000051">
    <property type="protein sequence ID" value="EFA75738.1"/>
    <property type="molecule type" value="Genomic_DNA"/>
</dbReference>
<organism evidence="2 3">
    <name type="scientific">Heterostelium pallidum (strain ATCC 26659 / Pp 5 / PN500)</name>
    <name type="common">Cellular slime mold</name>
    <name type="synonym">Polysphondylium pallidum</name>
    <dbReference type="NCBI Taxonomy" id="670386"/>
    <lineage>
        <taxon>Eukaryota</taxon>
        <taxon>Amoebozoa</taxon>
        <taxon>Evosea</taxon>
        <taxon>Eumycetozoa</taxon>
        <taxon>Dictyostelia</taxon>
        <taxon>Acytosteliales</taxon>
        <taxon>Acytosteliaceae</taxon>
        <taxon>Heterostelium</taxon>
    </lineage>
</organism>
<dbReference type="Proteomes" id="UP000001396">
    <property type="component" value="Unassembled WGS sequence"/>
</dbReference>
<dbReference type="InParanoid" id="D3BS01"/>
<dbReference type="RefSeq" id="XP_020427872.1">
    <property type="nucleotide sequence ID" value="XM_020581556.1"/>
</dbReference>
<accession>D3BS01</accession>
<gene>
    <name evidence="2" type="ORF">PPL_10791</name>
</gene>
<name>D3BS01_HETP5</name>
<dbReference type="GeneID" id="31366260"/>
<evidence type="ECO:0000313" key="3">
    <source>
        <dbReference type="Proteomes" id="UP000001396"/>
    </source>
</evidence>
<reference evidence="2 3" key="1">
    <citation type="journal article" date="2011" name="Genome Res.">
        <title>Phylogeny-wide analysis of social amoeba genomes highlights ancient origins for complex intercellular communication.</title>
        <authorList>
            <person name="Heidel A.J."/>
            <person name="Lawal H.M."/>
            <person name="Felder M."/>
            <person name="Schilde C."/>
            <person name="Helps N.R."/>
            <person name="Tunggal B."/>
            <person name="Rivero F."/>
            <person name="John U."/>
            <person name="Schleicher M."/>
            <person name="Eichinger L."/>
            <person name="Platzer M."/>
            <person name="Noegel A.A."/>
            <person name="Schaap P."/>
            <person name="Gloeckner G."/>
        </authorList>
    </citation>
    <scope>NUCLEOTIDE SEQUENCE [LARGE SCALE GENOMIC DNA]</scope>
    <source>
        <strain evidence="3">ATCC 26659 / Pp 5 / PN500</strain>
    </source>
</reference>
<keyword evidence="1" id="KW-0175">Coiled coil</keyword>
<protein>
    <submittedName>
        <fullName evidence="2">Putative actin binding protein</fullName>
    </submittedName>
</protein>
<dbReference type="STRING" id="670386.D3BS01"/>
<sequence>MMLYTSMFYSAYEGKKKQEKTEVDEIKERVVELAEIERESITKIMRLEEQLNMYSEELKMQRYERMALEKVVMEQENKQLVSGLLKLRDDLEDHQILLCKLQQNVQNKATGKLASLWRPPQISADMSKSSKEQVDLLGQQLEEELQRILNIIHSTEVKPATISKKTGEKLLDKERQTYNSNNNNNIFNDIDY</sequence>
<evidence type="ECO:0000313" key="2">
    <source>
        <dbReference type="EMBL" id="EFA75738.1"/>
    </source>
</evidence>
<proteinExistence type="predicted"/>
<keyword evidence="3" id="KW-1185">Reference proteome</keyword>
<dbReference type="AlphaFoldDB" id="D3BS01"/>
<comment type="caution">
    <text evidence="2">The sequence shown here is derived from an EMBL/GenBank/DDBJ whole genome shotgun (WGS) entry which is preliminary data.</text>
</comment>
<evidence type="ECO:0000256" key="1">
    <source>
        <dbReference type="SAM" id="Coils"/>
    </source>
</evidence>